<dbReference type="PANTHER" id="PTHR11941:SF54">
    <property type="entry name" value="ENOYL-COA HYDRATASE, MITOCHONDRIAL"/>
    <property type="match status" value="1"/>
</dbReference>
<dbReference type="SUPFAM" id="SSF52096">
    <property type="entry name" value="ClpP/crotonase"/>
    <property type="match status" value="1"/>
</dbReference>
<reference evidence="3 4" key="1">
    <citation type="submission" date="2020-04" db="EMBL/GenBank/DDBJ databases">
        <authorList>
            <person name="Yoon J."/>
        </authorList>
    </citation>
    <scope>NUCLEOTIDE SEQUENCE [LARGE SCALE GENOMIC DNA]</scope>
    <source>
        <strain evidence="3 4">KMU-166</strain>
    </source>
</reference>
<comment type="similarity">
    <text evidence="1">Belongs to the enoyl-CoA hydratase/isomerase family.</text>
</comment>
<evidence type="ECO:0000313" key="3">
    <source>
        <dbReference type="EMBL" id="NKI17962.1"/>
    </source>
</evidence>
<evidence type="ECO:0000313" key="4">
    <source>
        <dbReference type="Proteomes" id="UP000765845"/>
    </source>
</evidence>
<feature type="transmembrane region" description="Helical" evidence="2">
    <location>
        <begin position="86"/>
        <end position="108"/>
    </location>
</feature>
<evidence type="ECO:0000256" key="2">
    <source>
        <dbReference type="SAM" id="Phobius"/>
    </source>
</evidence>
<dbReference type="InterPro" id="IPR029045">
    <property type="entry name" value="ClpP/crotonase-like_dom_sf"/>
</dbReference>
<accession>A0ABX1GHJ6</accession>
<dbReference type="InterPro" id="IPR001753">
    <property type="entry name" value="Enoyl-CoA_hydra/iso"/>
</dbReference>
<keyword evidence="2" id="KW-1133">Transmembrane helix</keyword>
<name>A0ABX1GHJ6_9GAMM</name>
<dbReference type="CDD" id="cd06558">
    <property type="entry name" value="crotonase-like"/>
    <property type="match status" value="1"/>
</dbReference>
<dbReference type="Pfam" id="PF00378">
    <property type="entry name" value="ECH_1"/>
    <property type="match status" value="1"/>
</dbReference>
<dbReference type="Proteomes" id="UP000765845">
    <property type="component" value="Unassembled WGS sequence"/>
</dbReference>
<keyword evidence="2" id="KW-0812">Transmembrane</keyword>
<gene>
    <name evidence="3" type="ORF">HCU74_11145</name>
</gene>
<dbReference type="Gene3D" id="3.90.226.10">
    <property type="entry name" value="2-enoyl-CoA Hydratase, Chain A, domain 1"/>
    <property type="match status" value="1"/>
</dbReference>
<dbReference type="RefSeq" id="WP_168450481.1">
    <property type="nucleotide sequence ID" value="NZ_JAAWWK010000003.1"/>
</dbReference>
<evidence type="ECO:0000256" key="1">
    <source>
        <dbReference type="ARBA" id="ARBA00005254"/>
    </source>
</evidence>
<dbReference type="EMBL" id="JAAWWK010000003">
    <property type="protein sequence ID" value="NKI17962.1"/>
    <property type="molecule type" value="Genomic_DNA"/>
</dbReference>
<keyword evidence="2" id="KW-0472">Membrane</keyword>
<dbReference type="NCBIfam" id="NF004858">
    <property type="entry name" value="PRK06213.1"/>
    <property type="match status" value="1"/>
</dbReference>
<sequence>MSYQLNNNIATISIDDGKVNAVNMAFIDQLYRHLDTAEREASAVILTGRPGMFSAGFDLKALKASQASADELVHRGMEMLVRMYEFPLPLISACAGHAIGIGAFLLLVSDNRVGSAGDYQVTLPETAIGMPFTPVLMQLLKERVSSQCLTTAALQSVPHSPEQAVDAGFLDAVVEIEQLTPQVEALAEKLMALPKERYSANKRDIRADALRAMKASLAKG</sequence>
<organism evidence="3 4">
    <name type="scientific">Spongiibacter thalassae</name>
    <dbReference type="NCBI Taxonomy" id="2721624"/>
    <lineage>
        <taxon>Bacteria</taxon>
        <taxon>Pseudomonadati</taxon>
        <taxon>Pseudomonadota</taxon>
        <taxon>Gammaproteobacteria</taxon>
        <taxon>Cellvibrionales</taxon>
        <taxon>Spongiibacteraceae</taxon>
        <taxon>Spongiibacter</taxon>
    </lineage>
</organism>
<proteinExistence type="inferred from homology"/>
<keyword evidence="4" id="KW-1185">Reference proteome</keyword>
<dbReference type="PANTHER" id="PTHR11941">
    <property type="entry name" value="ENOYL-COA HYDRATASE-RELATED"/>
    <property type="match status" value="1"/>
</dbReference>
<protein>
    <submittedName>
        <fullName evidence="3">Crotonase/enoyl-CoA hydratase family protein</fullName>
    </submittedName>
</protein>
<comment type="caution">
    <text evidence="3">The sequence shown here is derived from an EMBL/GenBank/DDBJ whole genome shotgun (WGS) entry which is preliminary data.</text>
</comment>